<evidence type="ECO:0000313" key="1">
    <source>
        <dbReference type="EMBL" id="MEP0867882.1"/>
    </source>
</evidence>
<proteinExistence type="predicted"/>
<sequence length="134" mass="15775">MKLSDLSPEVLEKVKLVRWDRIIEKHEGPEDWKSVLRYYEPEFLEIEGRWVLLPVEGAHHLNITILRSIWSADGNSLTVFLKDTTYDDDPFFSGFMAVCDRLKGEDFFLAILYHKWFVIERAEVFEPCSTYGKT</sequence>
<protein>
    <submittedName>
        <fullName evidence="1">Uncharacterized protein</fullName>
    </submittedName>
</protein>
<evidence type="ECO:0000313" key="2">
    <source>
        <dbReference type="Proteomes" id="UP001442494"/>
    </source>
</evidence>
<gene>
    <name evidence="1" type="ORF">NDI37_25920</name>
</gene>
<keyword evidence="2" id="KW-1185">Reference proteome</keyword>
<dbReference type="Proteomes" id="UP001442494">
    <property type="component" value="Unassembled WGS sequence"/>
</dbReference>
<comment type="caution">
    <text evidence="1">The sequence shown here is derived from an EMBL/GenBank/DDBJ whole genome shotgun (WGS) entry which is preliminary data.</text>
</comment>
<name>A0ABV0JWU7_9CYAN</name>
<organism evidence="1 2">
    <name type="scientific">Funiculus sociatus GB2-A5</name>
    <dbReference type="NCBI Taxonomy" id="2933946"/>
    <lineage>
        <taxon>Bacteria</taxon>
        <taxon>Bacillati</taxon>
        <taxon>Cyanobacteriota</taxon>
        <taxon>Cyanophyceae</taxon>
        <taxon>Coleofasciculales</taxon>
        <taxon>Coleofasciculaceae</taxon>
        <taxon>Funiculus</taxon>
    </lineage>
</organism>
<reference evidence="1 2" key="1">
    <citation type="submission" date="2022-04" db="EMBL/GenBank/DDBJ databases">
        <title>Positive selection, recombination, and allopatry shape intraspecific diversity of widespread and dominant cyanobacteria.</title>
        <authorList>
            <person name="Wei J."/>
            <person name="Shu W."/>
            <person name="Hu C."/>
        </authorList>
    </citation>
    <scope>NUCLEOTIDE SEQUENCE [LARGE SCALE GENOMIC DNA]</scope>
    <source>
        <strain evidence="1 2">GB2-A5</strain>
    </source>
</reference>
<accession>A0ABV0JWU7</accession>
<dbReference type="RefSeq" id="WP_190421845.1">
    <property type="nucleotide sequence ID" value="NZ_JAMPKK010000093.1"/>
</dbReference>
<dbReference type="EMBL" id="JAMPKK010000093">
    <property type="protein sequence ID" value="MEP0867882.1"/>
    <property type="molecule type" value="Genomic_DNA"/>
</dbReference>